<evidence type="ECO:0000256" key="1">
    <source>
        <dbReference type="ARBA" id="ARBA00004127"/>
    </source>
</evidence>
<keyword evidence="3" id="KW-0472">Membrane</keyword>
<feature type="transmembrane region" description="Helical" evidence="3">
    <location>
        <begin position="106"/>
        <end position="128"/>
    </location>
</feature>
<dbReference type="HOGENOM" id="CLU_033863_6_0_9"/>
<dbReference type="SUPFAM" id="SSF103481">
    <property type="entry name" value="Multidrug resistance efflux transporter EmrE"/>
    <property type="match status" value="2"/>
</dbReference>
<keyword evidence="3" id="KW-0812">Transmembrane</keyword>
<feature type="transmembrane region" description="Helical" evidence="3">
    <location>
        <begin position="284"/>
        <end position="303"/>
    </location>
</feature>
<proteinExistence type="inferred from homology"/>
<name>V9WC12_9BACL</name>
<feature type="transmembrane region" description="Helical" evidence="3">
    <location>
        <begin position="258"/>
        <end position="278"/>
    </location>
</feature>
<sequence length="316" mass="33917">MLSAGGLFYGGKGVAEEMNKLKYAILVLLGGCSYGTLSTIMKVAFQDGYTTQQLIGGQYLFGWLLLLLLTLVFSRVRINAKMALKLVLVGLSMSVTSIFYSKSVTVLPASIAVVALFQFTWIGVLLEAVAERKWPSREKWLSMVLLLTGSFLAGGVFNSTLESLSVACILFGLVAACSFAFYIFVSGRVGTSVPVLNKSLFMVTGAIVLVFAVFSPSILYDGSIPGGLWKYGLVLSLLGIIVPVVFFAIGVPKVGPGLGTILSAAELPAAVVVSVWVLRENVTFLQWIGIIIIFAGIILPQLIQPGTIREKSREKE</sequence>
<feature type="transmembrane region" description="Helical" evidence="3">
    <location>
        <begin position="231"/>
        <end position="251"/>
    </location>
</feature>
<reference evidence="5 6" key="1">
    <citation type="journal article" date="2014" name="PLoS ONE">
        <title>How to Kill the Honey Bee Larva: Genomic Potential and Virulence Mechanisms of Paenibacillus larvae.</title>
        <authorList>
            <person name="Djukic M."/>
            <person name="Brzuszkiewicz E."/>
            <person name="Funfhaus A."/>
            <person name="Voss J."/>
            <person name="Gollnow K."/>
            <person name="Poppinga L."/>
            <person name="Liesegang H."/>
            <person name="Garcia-Gonzalez E."/>
            <person name="Genersch E."/>
            <person name="Daniel R."/>
        </authorList>
    </citation>
    <scope>NUCLEOTIDE SEQUENCE [LARGE SCALE GENOMIC DNA]</scope>
    <source>
        <strain evidence="5 6">DSM 25430</strain>
    </source>
</reference>
<evidence type="ECO:0000313" key="6">
    <source>
        <dbReference type="Proteomes" id="UP000029431"/>
    </source>
</evidence>
<feature type="domain" description="EamA" evidence="4">
    <location>
        <begin position="168"/>
        <end position="299"/>
    </location>
</feature>
<dbReference type="InterPro" id="IPR037185">
    <property type="entry name" value="EmrE-like"/>
</dbReference>
<organism evidence="5 6">
    <name type="scientific">Paenibacillus larvae subsp. larvae DSM 25430</name>
    <dbReference type="NCBI Taxonomy" id="697284"/>
    <lineage>
        <taxon>Bacteria</taxon>
        <taxon>Bacillati</taxon>
        <taxon>Bacillota</taxon>
        <taxon>Bacilli</taxon>
        <taxon>Bacillales</taxon>
        <taxon>Paenibacillaceae</taxon>
        <taxon>Paenibacillus</taxon>
    </lineage>
</organism>
<feature type="transmembrane region" description="Helical" evidence="3">
    <location>
        <begin position="199"/>
        <end position="219"/>
    </location>
</feature>
<feature type="transmembrane region" description="Helical" evidence="3">
    <location>
        <begin position="140"/>
        <end position="158"/>
    </location>
</feature>
<dbReference type="PATRIC" id="fig|697284.3.peg.3819"/>
<evidence type="ECO:0000259" key="4">
    <source>
        <dbReference type="Pfam" id="PF00892"/>
    </source>
</evidence>
<evidence type="ECO:0000256" key="2">
    <source>
        <dbReference type="ARBA" id="ARBA00007362"/>
    </source>
</evidence>
<dbReference type="InterPro" id="IPR000620">
    <property type="entry name" value="EamA_dom"/>
</dbReference>
<protein>
    <submittedName>
        <fullName evidence="5">Membrane protein</fullName>
    </submittedName>
</protein>
<evidence type="ECO:0000256" key="3">
    <source>
        <dbReference type="SAM" id="Phobius"/>
    </source>
</evidence>
<dbReference type="EMBL" id="CP003355">
    <property type="protein sequence ID" value="AHD07733.1"/>
    <property type="molecule type" value="Genomic_DNA"/>
</dbReference>
<keyword evidence="3" id="KW-1133">Transmembrane helix</keyword>
<comment type="subcellular location">
    <subcellularLocation>
        <location evidence="1">Endomembrane system</location>
        <topology evidence="1">Multi-pass membrane protein</topology>
    </subcellularLocation>
</comment>
<dbReference type="Proteomes" id="UP000029431">
    <property type="component" value="Chromosome"/>
</dbReference>
<dbReference type="Pfam" id="PF00892">
    <property type="entry name" value="EamA"/>
    <property type="match status" value="2"/>
</dbReference>
<accession>V9WC12</accession>
<keyword evidence="6" id="KW-1185">Reference proteome</keyword>
<dbReference type="eggNOG" id="COG0697">
    <property type="taxonomic scope" value="Bacteria"/>
</dbReference>
<feature type="transmembrane region" description="Helical" evidence="3">
    <location>
        <begin position="21"/>
        <end position="45"/>
    </location>
</feature>
<feature type="transmembrane region" description="Helical" evidence="3">
    <location>
        <begin position="57"/>
        <end position="76"/>
    </location>
</feature>
<dbReference type="AlphaFoldDB" id="V9WC12"/>
<gene>
    <name evidence="5" type="ORF">ERIC2_c40740</name>
</gene>
<dbReference type="KEGG" id="plv:ERIC2_c40740"/>
<feature type="domain" description="EamA" evidence="4">
    <location>
        <begin position="22"/>
        <end position="153"/>
    </location>
</feature>
<comment type="similarity">
    <text evidence="2">Belongs to the EamA transporter family.</text>
</comment>
<evidence type="ECO:0000313" key="5">
    <source>
        <dbReference type="EMBL" id="AHD07733.1"/>
    </source>
</evidence>
<dbReference type="GO" id="GO:0016020">
    <property type="term" value="C:membrane"/>
    <property type="evidence" value="ECO:0007669"/>
    <property type="project" value="InterPro"/>
</dbReference>
<feature type="transmembrane region" description="Helical" evidence="3">
    <location>
        <begin position="164"/>
        <end position="187"/>
    </location>
</feature>